<dbReference type="Pfam" id="PF00749">
    <property type="entry name" value="tRNA-synt_1c"/>
    <property type="match status" value="1"/>
</dbReference>
<evidence type="ECO:0000313" key="10">
    <source>
        <dbReference type="Proteomes" id="UP001165063"/>
    </source>
</evidence>
<dbReference type="GO" id="GO:0017102">
    <property type="term" value="C:methionyl glutamyl tRNA synthetase complex"/>
    <property type="evidence" value="ECO:0007669"/>
    <property type="project" value="TreeGrafter"/>
</dbReference>
<dbReference type="InterPro" id="IPR020058">
    <property type="entry name" value="Glu/Gln-tRNA-synth_Ib_cat-dom"/>
</dbReference>
<name>A0A9W6Z2W7_AMBMO</name>
<comment type="caution">
    <text evidence="9">The sequence shown here is derived from an EMBL/GenBank/DDBJ whole genome shotgun (WGS) entry which is preliminary data.</text>
</comment>
<dbReference type="InterPro" id="IPR050132">
    <property type="entry name" value="Gln/Glu-tRNA_Ligase"/>
</dbReference>
<evidence type="ECO:0000256" key="1">
    <source>
        <dbReference type="ARBA" id="ARBA00022598"/>
    </source>
</evidence>
<dbReference type="SUPFAM" id="SSF47616">
    <property type="entry name" value="GST C-terminal domain-like"/>
    <property type="match status" value="1"/>
</dbReference>
<evidence type="ECO:0000256" key="3">
    <source>
        <dbReference type="ARBA" id="ARBA00022840"/>
    </source>
</evidence>
<feature type="domain" description="Glutamyl/glutaminyl-tRNA synthetase class Ib catalytic" evidence="8">
    <location>
        <begin position="218"/>
        <end position="235"/>
    </location>
</feature>
<dbReference type="FunFam" id="1.20.1050.10:FF:000036">
    <property type="entry name" value="Putative glutamyl-tRNA synthetase"/>
    <property type="match status" value="1"/>
</dbReference>
<dbReference type="InterPro" id="IPR014729">
    <property type="entry name" value="Rossmann-like_a/b/a_fold"/>
</dbReference>
<protein>
    <submittedName>
        <fullName evidence="9">Unnamed protein product</fullName>
    </submittedName>
</protein>
<evidence type="ECO:0000256" key="6">
    <source>
        <dbReference type="RuleBase" id="RU363037"/>
    </source>
</evidence>
<reference evidence="9" key="1">
    <citation type="submission" date="2023-04" db="EMBL/GenBank/DDBJ databases">
        <title>Ambrosiozyma monospora NBRC 1965.</title>
        <authorList>
            <person name="Ichikawa N."/>
            <person name="Sato H."/>
            <person name="Tonouchi N."/>
        </authorList>
    </citation>
    <scope>NUCLEOTIDE SEQUENCE</scope>
    <source>
        <strain evidence="9">NBRC 1965</strain>
    </source>
</reference>
<evidence type="ECO:0000256" key="4">
    <source>
        <dbReference type="ARBA" id="ARBA00022917"/>
    </source>
</evidence>
<keyword evidence="3 6" id="KW-0067">ATP-binding</keyword>
<sequence length="243" mass="26573">MSSATTTTSPLTQLTLAIAGKSQQLDYPSIIASSFIKSTASVKITYSAEKAINNAPSQLSDSTGAVLATGPSEILSYFADKFPKDLLSCSASKDWVKFALEKFYVKDFKKLSLDLEELEQHLNFRSFMLGHKITLADIAVWGVLRANPVMGSTIKNDLFINISRWYTFLESDARFSTAAENLSAALKKNASDAKGKKGEKKVHKANFEIDLPGAAKGKVVTRFPPEPSGYLHIGKDGVRTIHY</sequence>
<dbReference type="Proteomes" id="UP001165063">
    <property type="component" value="Unassembled WGS sequence"/>
</dbReference>
<proteinExistence type="inferred from homology"/>
<keyword evidence="2 6" id="KW-0547">Nucleotide-binding</keyword>
<dbReference type="InterPro" id="IPR036282">
    <property type="entry name" value="Glutathione-S-Trfase_C_sf"/>
</dbReference>
<dbReference type="Pfam" id="PF00043">
    <property type="entry name" value="GST_C"/>
    <property type="match status" value="1"/>
</dbReference>
<dbReference type="OrthoDB" id="10250478at2759"/>
<dbReference type="PANTHER" id="PTHR43097">
    <property type="entry name" value="GLUTAMINE-TRNA LIGASE"/>
    <property type="match status" value="1"/>
</dbReference>
<dbReference type="Gene3D" id="3.40.50.620">
    <property type="entry name" value="HUPs"/>
    <property type="match status" value="1"/>
</dbReference>
<feature type="domain" description="Glutathione S-transferase C-terminal" evidence="7">
    <location>
        <begin position="101"/>
        <end position="167"/>
    </location>
</feature>
<keyword evidence="1 6" id="KW-0436">Ligase</keyword>
<accession>A0A9W6Z2W7</accession>
<dbReference type="GO" id="GO:0004818">
    <property type="term" value="F:glutamate-tRNA ligase activity"/>
    <property type="evidence" value="ECO:0007669"/>
    <property type="project" value="TreeGrafter"/>
</dbReference>
<dbReference type="Gene3D" id="1.20.1050.10">
    <property type="match status" value="1"/>
</dbReference>
<keyword evidence="10" id="KW-1185">Reference proteome</keyword>
<dbReference type="SUPFAM" id="SSF52374">
    <property type="entry name" value="Nucleotidylyl transferase"/>
    <property type="match status" value="1"/>
</dbReference>
<dbReference type="Gene3D" id="3.40.30.70">
    <property type="match status" value="1"/>
</dbReference>
<keyword evidence="5 6" id="KW-0030">Aminoacyl-tRNA synthetase</keyword>
<evidence type="ECO:0000259" key="7">
    <source>
        <dbReference type="Pfam" id="PF00043"/>
    </source>
</evidence>
<gene>
    <name evidence="9" type="ORF">Amon01_000646300</name>
</gene>
<dbReference type="AlphaFoldDB" id="A0A9W6Z2W7"/>
<dbReference type="EMBL" id="BSXU01004134">
    <property type="protein sequence ID" value="GMG40907.1"/>
    <property type="molecule type" value="Genomic_DNA"/>
</dbReference>
<dbReference type="PANTHER" id="PTHR43097:SF5">
    <property type="entry name" value="GLUTAMATE--TRNA LIGASE"/>
    <property type="match status" value="1"/>
</dbReference>
<keyword evidence="4 6" id="KW-0648">Protein biosynthesis</keyword>
<dbReference type="InterPro" id="IPR004046">
    <property type="entry name" value="GST_C"/>
</dbReference>
<evidence type="ECO:0000256" key="5">
    <source>
        <dbReference type="ARBA" id="ARBA00023146"/>
    </source>
</evidence>
<dbReference type="GO" id="GO:0005829">
    <property type="term" value="C:cytosol"/>
    <property type="evidence" value="ECO:0007669"/>
    <property type="project" value="TreeGrafter"/>
</dbReference>
<evidence type="ECO:0000256" key="2">
    <source>
        <dbReference type="ARBA" id="ARBA00022741"/>
    </source>
</evidence>
<dbReference type="GO" id="GO:0005524">
    <property type="term" value="F:ATP binding"/>
    <property type="evidence" value="ECO:0007669"/>
    <property type="project" value="UniProtKB-KW"/>
</dbReference>
<dbReference type="GO" id="GO:0006424">
    <property type="term" value="P:glutamyl-tRNA aminoacylation"/>
    <property type="evidence" value="ECO:0007669"/>
    <property type="project" value="TreeGrafter"/>
</dbReference>
<organism evidence="9 10">
    <name type="scientific">Ambrosiozyma monospora</name>
    <name type="common">Yeast</name>
    <name type="synonym">Endomycopsis monosporus</name>
    <dbReference type="NCBI Taxonomy" id="43982"/>
    <lineage>
        <taxon>Eukaryota</taxon>
        <taxon>Fungi</taxon>
        <taxon>Dikarya</taxon>
        <taxon>Ascomycota</taxon>
        <taxon>Saccharomycotina</taxon>
        <taxon>Pichiomycetes</taxon>
        <taxon>Pichiales</taxon>
        <taxon>Pichiaceae</taxon>
        <taxon>Ambrosiozyma</taxon>
    </lineage>
</organism>
<evidence type="ECO:0000313" key="9">
    <source>
        <dbReference type="EMBL" id="GMG40907.1"/>
    </source>
</evidence>
<comment type="similarity">
    <text evidence="6">Belongs to the class-I aminoacyl-tRNA synthetase family.</text>
</comment>
<evidence type="ECO:0000259" key="8">
    <source>
        <dbReference type="Pfam" id="PF00749"/>
    </source>
</evidence>